<dbReference type="EMBL" id="VSSQ01000055">
    <property type="protein sequence ID" value="MPL70895.1"/>
    <property type="molecule type" value="Genomic_DNA"/>
</dbReference>
<protein>
    <submittedName>
        <fullName evidence="1">Uncharacterized protein</fullName>
    </submittedName>
</protein>
<gene>
    <name evidence="1" type="ORF">SDC9_16657</name>
</gene>
<reference evidence="1" key="1">
    <citation type="submission" date="2019-08" db="EMBL/GenBank/DDBJ databases">
        <authorList>
            <person name="Kucharzyk K."/>
            <person name="Murdoch R.W."/>
            <person name="Higgins S."/>
            <person name="Loffler F."/>
        </authorList>
    </citation>
    <scope>NUCLEOTIDE SEQUENCE</scope>
</reference>
<dbReference type="InterPro" id="IPR011856">
    <property type="entry name" value="tRNA_endonuc-like_dom_sf"/>
</dbReference>
<dbReference type="PANTHER" id="PTHR34039:SF1">
    <property type="entry name" value="UPF0102 PROTEIN YRAN"/>
    <property type="match status" value="1"/>
</dbReference>
<accession>A0A644TVI6</accession>
<dbReference type="GO" id="GO:0003676">
    <property type="term" value="F:nucleic acid binding"/>
    <property type="evidence" value="ECO:0007669"/>
    <property type="project" value="InterPro"/>
</dbReference>
<comment type="caution">
    <text evidence="1">The sequence shown here is derived from an EMBL/GenBank/DDBJ whole genome shotgun (WGS) entry which is preliminary data.</text>
</comment>
<dbReference type="HAMAP" id="MF_00048">
    <property type="entry name" value="UPF0102"/>
    <property type="match status" value="1"/>
</dbReference>
<evidence type="ECO:0000313" key="1">
    <source>
        <dbReference type="EMBL" id="MPL70895.1"/>
    </source>
</evidence>
<dbReference type="AlphaFoldDB" id="A0A644TVI6"/>
<name>A0A644TVI6_9ZZZZ</name>
<dbReference type="InterPro" id="IPR011335">
    <property type="entry name" value="Restrct_endonuc-II-like"/>
</dbReference>
<organism evidence="1">
    <name type="scientific">bioreactor metagenome</name>
    <dbReference type="NCBI Taxonomy" id="1076179"/>
    <lineage>
        <taxon>unclassified sequences</taxon>
        <taxon>metagenomes</taxon>
        <taxon>ecological metagenomes</taxon>
    </lineage>
</organism>
<sequence>MEEFSSSTGFGRAGEERIASLLLSEGWSLLERNYRAGRGEIDLIVERGDLIVFVEVKHWKALGCPALEKALNADKIRRIIETSKIYLSTYRKYKNRRIRYDVIFLFRDGIPMRYEGAFDETV</sequence>
<dbReference type="SUPFAM" id="SSF52980">
    <property type="entry name" value="Restriction endonuclease-like"/>
    <property type="match status" value="1"/>
</dbReference>
<proteinExistence type="inferred from homology"/>
<dbReference type="InterPro" id="IPR003509">
    <property type="entry name" value="UPF0102_YraN-like"/>
</dbReference>
<dbReference type="Pfam" id="PF02021">
    <property type="entry name" value="UPF0102"/>
    <property type="match status" value="1"/>
</dbReference>
<dbReference type="PANTHER" id="PTHR34039">
    <property type="entry name" value="UPF0102 PROTEIN YRAN"/>
    <property type="match status" value="1"/>
</dbReference>
<dbReference type="Gene3D" id="3.40.1350.10">
    <property type="match status" value="1"/>
</dbReference>